<keyword evidence="1" id="KW-1133">Transmembrane helix</keyword>
<dbReference type="AlphaFoldDB" id="A0AAN8ZHI5"/>
<proteinExistence type="predicted"/>
<evidence type="ECO:0000313" key="3">
    <source>
        <dbReference type="Proteomes" id="UP001370490"/>
    </source>
</evidence>
<protein>
    <submittedName>
        <fullName evidence="2">Uncharacterized protein</fullName>
    </submittedName>
</protein>
<evidence type="ECO:0000313" key="2">
    <source>
        <dbReference type="EMBL" id="KAK6934530.1"/>
    </source>
</evidence>
<accession>A0AAN8ZHI5</accession>
<keyword evidence="1" id="KW-0472">Membrane</keyword>
<name>A0AAN8ZHI5_9MAGN</name>
<gene>
    <name evidence="2" type="ORF">RJ641_034685</name>
</gene>
<reference evidence="2 3" key="1">
    <citation type="submission" date="2023-12" db="EMBL/GenBank/DDBJ databases">
        <title>A high-quality genome assembly for Dillenia turbinata (Dilleniales).</title>
        <authorList>
            <person name="Chanderbali A."/>
        </authorList>
    </citation>
    <scope>NUCLEOTIDE SEQUENCE [LARGE SCALE GENOMIC DNA]</scope>
    <source>
        <strain evidence="2">LSX21</strain>
        <tissue evidence="2">Leaf</tissue>
    </source>
</reference>
<dbReference type="Proteomes" id="UP001370490">
    <property type="component" value="Unassembled WGS sequence"/>
</dbReference>
<keyword evidence="1" id="KW-0812">Transmembrane</keyword>
<feature type="transmembrane region" description="Helical" evidence="1">
    <location>
        <begin position="20"/>
        <end position="41"/>
    </location>
</feature>
<dbReference type="EMBL" id="JBAMMX010000008">
    <property type="protein sequence ID" value="KAK6934530.1"/>
    <property type="molecule type" value="Genomic_DNA"/>
</dbReference>
<comment type="caution">
    <text evidence="2">The sequence shown here is derived from an EMBL/GenBank/DDBJ whole genome shotgun (WGS) entry which is preliminary data.</text>
</comment>
<evidence type="ECO:0000256" key="1">
    <source>
        <dbReference type="SAM" id="Phobius"/>
    </source>
</evidence>
<keyword evidence="3" id="KW-1185">Reference proteome</keyword>
<organism evidence="2 3">
    <name type="scientific">Dillenia turbinata</name>
    <dbReference type="NCBI Taxonomy" id="194707"/>
    <lineage>
        <taxon>Eukaryota</taxon>
        <taxon>Viridiplantae</taxon>
        <taxon>Streptophyta</taxon>
        <taxon>Embryophyta</taxon>
        <taxon>Tracheophyta</taxon>
        <taxon>Spermatophyta</taxon>
        <taxon>Magnoliopsida</taxon>
        <taxon>eudicotyledons</taxon>
        <taxon>Gunneridae</taxon>
        <taxon>Pentapetalae</taxon>
        <taxon>Dilleniales</taxon>
        <taxon>Dilleniaceae</taxon>
        <taxon>Dillenia</taxon>
    </lineage>
</organism>
<sequence>MVGLGLGSDLLRNLTQAKKQVIPISMFVAVLCLCLVIGHLLEENRWFNKSVTAILINEKESRDAGQETEGDAVADR</sequence>